<dbReference type="STRING" id="364197.SAMN05216296_1063"/>
<evidence type="ECO:0000256" key="2">
    <source>
        <dbReference type="ARBA" id="ARBA00022801"/>
    </source>
</evidence>
<feature type="domain" description="Acyl-CoA thioesterase-like C-terminal" evidence="4">
    <location>
        <begin position="125"/>
        <end position="263"/>
    </location>
</feature>
<evidence type="ECO:0000259" key="3">
    <source>
        <dbReference type="Pfam" id="PF13622"/>
    </source>
</evidence>
<dbReference type="AlphaFoldDB" id="A0A1H2ETI9"/>
<dbReference type="GO" id="GO:0006637">
    <property type="term" value="P:acyl-CoA metabolic process"/>
    <property type="evidence" value="ECO:0007669"/>
    <property type="project" value="InterPro"/>
</dbReference>
<feature type="domain" description="Acyl-CoA thioesterase-like N-terminal HotDog" evidence="3">
    <location>
        <begin position="19"/>
        <end position="104"/>
    </location>
</feature>
<dbReference type="GO" id="GO:0009062">
    <property type="term" value="P:fatty acid catabolic process"/>
    <property type="evidence" value="ECO:0007669"/>
    <property type="project" value="TreeGrafter"/>
</dbReference>
<dbReference type="InterPro" id="IPR049449">
    <property type="entry name" value="TesB_ACOT8-like_N"/>
</dbReference>
<comment type="similarity">
    <text evidence="1">Belongs to the C/M/P thioester hydrolase family.</text>
</comment>
<name>A0A1H2ETI9_9PSED</name>
<keyword evidence="6" id="KW-1185">Reference proteome</keyword>
<dbReference type="Gene3D" id="2.40.160.210">
    <property type="entry name" value="Acyl-CoA thioesterase, double hotdog domain"/>
    <property type="match status" value="1"/>
</dbReference>
<evidence type="ECO:0000259" key="4">
    <source>
        <dbReference type="Pfam" id="PF20789"/>
    </source>
</evidence>
<dbReference type="Pfam" id="PF13622">
    <property type="entry name" value="4HBT_3"/>
    <property type="match status" value="1"/>
</dbReference>
<dbReference type="EMBL" id="LT629785">
    <property type="protein sequence ID" value="SDT98359.1"/>
    <property type="molecule type" value="Genomic_DNA"/>
</dbReference>
<evidence type="ECO:0000313" key="5">
    <source>
        <dbReference type="EMBL" id="SDT98359.1"/>
    </source>
</evidence>
<dbReference type="InterPro" id="IPR029069">
    <property type="entry name" value="HotDog_dom_sf"/>
</dbReference>
<organism evidence="5 6">
    <name type="scientific">Pseudomonas pohangensis</name>
    <dbReference type="NCBI Taxonomy" id="364197"/>
    <lineage>
        <taxon>Bacteria</taxon>
        <taxon>Pseudomonadati</taxon>
        <taxon>Pseudomonadota</taxon>
        <taxon>Gammaproteobacteria</taxon>
        <taxon>Pseudomonadales</taxon>
        <taxon>Pseudomonadaceae</taxon>
        <taxon>Pseudomonas</taxon>
    </lineage>
</organism>
<dbReference type="CDD" id="cd03445">
    <property type="entry name" value="Thioesterase_II_repeat2"/>
    <property type="match status" value="1"/>
</dbReference>
<dbReference type="PANTHER" id="PTHR11066">
    <property type="entry name" value="ACYL-COA THIOESTERASE"/>
    <property type="match status" value="1"/>
</dbReference>
<evidence type="ECO:0000256" key="1">
    <source>
        <dbReference type="ARBA" id="ARBA00006538"/>
    </source>
</evidence>
<dbReference type="OrthoDB" id="7059210at2"/>
<keyword evidence="2" id="KW-0378">Hydrolase</keyword>
<accession>A0A1H2ETI9</accession>
<dbReference type="GO" id="GO:0047617">
    <property type="term" value="F:fatty acyl-CoA hydrolase activity"/>
    <property type="evidence" value="ECO:0007669"/>
    <property type="project" value="InterPro"/>
</dbReference>
<dbReference type="PANTHER" id="PTHR11066:SF34">
    <property type="entry name" value="ACYL-COENZYME A THIOESTERASE 8"/>
    <property type="match status" value="1"/>
</dbReference>
<reference evidence="6" key="1">
    <citation type="submission" date="2016-10" db="EMBL/GenBank/DDBJ databases">
        <authorList>
            <person name="Varghese N."/>
            <person name="Submissions S."/>
        </authorList>
    </citation>
    <scope>NUCLEOTIDE SEQUENCE [LARGE SCALE GENOMIC DNA]</scope>
    <source>
        <strain evidence="6">DSM 17875</strain>
    </source>
</reference>
<dbReference type="GO" id="GO:0005829">
    <property type="term" value="C:cytosol"/>
    <property type="evidence" value="ECO:0007669"/>
    <property type="project" value="TreeGrafter"/>
</dbReference>
<gene>
    <name evidence="5" type="ORF">SAMN05216296_1063</name>
</gene>
<dbReference type="SUPFAM" id="SSF54637">
    <property type="entry name" value="Thioesterase/thiol ester dehydrase-isomerase"/>
    <property type="match status" value="2"/>
</dbReference>
<dbReference type="Proteomes" id="UP000243232">
    <property type="component" value="Chromosome I"/>
</dbReference>
<dbReference type="RefSeq" id="WP_090193427.1">
    <property type="nucleotide sequence ID" value="NZ_LT629785.1"/>
</dbReference>
<dbReference type="InterPro" id="IPR003703">
    <property type="entry name" value="Acyl_CoA_thio"/>
</dbReference>
<proteinExistence type="inferred from homology"/>
<dbReference type="Pfam" id="PF20789">
    <property type="entry name" value="4HBT_3C"/>
    <property type="match status" value="1"/>
</dbReference>
<sequence>MNLAHFLQALHADPQQVVIPSSWANGRASFGGLVAALVYEVMRQQVPEGRPLRSLAITFVGPLAPDEPASYEAQVLREGGSVSQVLGKAIQNGQVCALVQGSFGAARSSKVHLQGERAPLIKAVEDCTELRYLQGLTPELVQHLAMRWAVGGMPFSNNPSREMSGWVRLRNGSADETVTEAHLLVLVDAWPPAVLSHLSTFAAGSSLTWTIEFMQPAPALHGLDWCQYRALIEHAQDGYSHIAASLWAPGGELVAISRQTVTVFG</sequence>
<dbReference type="InterPro" id="IPR042171">
    <property type="entry name" value="Acyl-CoA_hotdog"/>
</dbReference>
<evidence type="ECO:0000313" key="6">
    <source>
        <dbReference type="Proteomes" id="UP000243232"/>
    </source>
</evidence>
<protein>
    <submittedName>
        <fullName evidence="5">Acyl-CoA thioesterase</fullName>
    </submittedName>
</protein>
<dbReference type="InterPro" id="IPR049450">
    <property type="entry name" value="ACOT8-like_C"/>
</dbReference>